<evidence type="ECO:0000256" key="3">
    <source>
        <dbReference type="SAM" id="SignalP"/>
    </source>
</evidence>
<reference evidence="4 5" key="1">
    <citation type="submission" date="2024-01" db="EMBL/GenBank/DDBJ databases">
        <title>A draft genome for a cacao thread blight-causing isolate of Paramarasmius palmivorus.</title>
        <authorList>
            <person name="Baruah I.K."/>
            <person name="Bukari Y."/>
            <person name="Amoako-Attah I."/>
            <person name="Meinhardt L.W."/>
            <person name="Bailey B.A."/>
            <person name="Cohen S.P."/>
        </authorList>
    </citation>
    <scope>NUCLEOTIDE SEQUENCE [LARGE SCALE GENOMIC DNA]</scope>
    <source>
        <strain evidence="4 5">GH-12</strain>
    </source>
</reference>
<keyword evidence="3" id="KW-0732">Signal</keyword>
<evidence type="ECO:0008006" key="6">
    <source>
        <dbReference type="Google" id="ProtNLM"/>
    </source>
</evidence>
<feature type="compositionally biased region" description="Low complexity" evidence="1">
    <location>
        <begin position="518"/>
        <end position="529"/>
    </location>
</feature>
<evidence type="ECO:0000256" key="2">
    <source>
        <dbReference type="SAM" id="Phobius"/>
    </source>
</evidence>
<feature type="region of interest" description="Disordered" evidence="1">
    <location>
        <begin position="478"/>
        <end position="532"/>
    </location>
</feature>
<evidence type="ECO:0000256" key="1">
    <source>
        <dbReference type="SAM" id="MobiDB-lite"/>
    </source>
</evidence>
<name>A0AAW0CRL2_9AGAR</name>
<feature type="signal peptide" evidence="3">
    <location>
        <begin position="1"/>
        <end position="32"/>
    </location>
</feature>
<organism evidence="4 5">
    <name type="scientific">Paramarasmius palmivorus</name>
    <dbReference type="NCBI Taxonomy" id="297713"/>
    <lineage>
        <taxon>Eukaryota</taxon>
        <taxon>Fungi</taxon>
        <taxon>Dikarya</taxon>
        <taxon>Basidiomycota</taxon>
        <taxon>Agaricomycotina</taxon>
        <taxon>Agaricomycetes</taxon>
        <taxon>Agaricomycetidae</taxon>
        <taxon>Agaricales</taxon>
        <taxon>Marasmiineae</taxon>
        <taxon>Marasmiaceae</taxon>
        <taxon>Paramarasmius</taxon>
    </lineage>
</organism>
<accession>A0AAW0CRL2</accession>
<feature type="chain" id="PRO_5043407266" description="Glycoside hydrolase family 76 protein" evidence="3">
    <location>
        <begin position="33"/>
        <end position="572"/>
    </location>
</feature>
<dbReference type="InterPro" id="IPR008928">
    <property type="entry name" value="6-hairpin_glycosidase_sf"/>
</dbReference>
<keyword evidence="2" id="KW-1133">Transmembrane helix</keyword>
<dbReference type="Proteomes" id="UP001383192">
    <property type="component" value="Unassembled WGS sequence"/>
</dbReference>
<dbReference type="GO" id="GO:0005975">
    <property type="term" value="P:carbohydrate metabolic process"/>
    <property type="evidence" value="ECO:0007669"/>
    <property type="project" value="InterPro"/>
</dbReference>
<protein>
    <recommendedName>
        <fullName evidence="6">Glycoside hydrolase family 76 protein</fullName>
    </recommendedName>
</protein>
<evidence type="ECO:0000313" key="4">
    <source>
        <dbReference type="EMBL" id="KAK7041894.1"/>
    </source>
</evidence>
<dbReference type="EMBL" id="JAYKXP010000031">
    <property type="protein sequence ID" value="KAK7041894.1"/>
    <property type="molecule type" value="Genomic_DNA"/>
</dbReference>
<sequence>MPPSSCFKLHGGTETLTLYILLLFFLVSRAAAQMVIPSSWTNTTVNITKEERIQIASAALDMVLSSGIPQSDVLADFFTQLAEFDIATNQTRYQDVVSDYFLSGPYAKDIKLVGLFTSFPNVVSVTDALSQLARSEDIRYYNLNGYMALKAYIAYQDPKYLEFAVRAWEFERNFVVSDTGVPPLYQIFSDNARATMDSYSKCGTSADIRGGLMAFPNADIITSDTARYLRICALLAEITQNSTYTQAAQQSANFILSRVYTDDSLFLWKVAMNAQTCQIVTDETKDPWNAGYAVEGLAVLSSIWANKTIQERHAKGFLFILMNSVLASTKYPPWHDGRGIVSLNISRTGDLNLVRGLSIARAFESESTDITAYLDSYLAVQYNAVTNLATVPGTDIYGSSWTGLPATQYSADDQVRAAQVLVTGINLAYEEKPPSITQKRTLPIAGIVGSVMGGLFVMTAMIVGSLYMVRRRRQRMPSDDIQPYPRGFVGEKTGSKKFMPSASHNSHSDDQTQTTVGSSLRPTTDSSSSVARRDITTAELVHMLNQRLQPERWREDEQPPGYCTSTISSMNN</sequence>
<gene>
    <name evidence="4" type="ORF">VNI00_008873</name>
</gene>
<proteinExistence type="predicted"/>
<comment type="caution">
    <text evidence="4">The sequence shown here is derived from an EMBL/GenBank/DDBJ whole genome shotgun (WGS) entry which is preliminary data.</text>
</comment>
<keyword evidence="2" id="KW-0812">Transmembrane</keyword>
<feature type="compositionally biased region" description="Polar residues" evidence="1">
    <location>
        <begin position="563"/>
        <end position="572"/>
    </location>
</feature>
<feature type="region of interest" description="Disordered" evidence="1">
    <location>
        <begin position="549"/>
        <end position="572"/>
    </location>
</feature>
<evidence type="ECO:0000313" key="5">
    <source>
        <dbReference type="Proteomes" id="UP001383192"/>
    </source>
</evidence>
<dbReference type="Gene3D" id="1.50.10.20">
    <property type="match status" value="1"/>
</dbReference>
<dbReference type="AlphaFoldDB" id="A0AAW0CRL2"/>
<keyword evidence="5" id="KW-1185">Reference proteome</keyword>
<dbReference type="SUPFAM" id="SSF48208">
    <property type="entry name" value="Six-hairpin glycosidases"/>
    <property type="match status" value="1"/>
</dbReference>
<feature type="transmembrane region" description="Helical" evidence="2">
    <location>
        <begin position="442"/>
        <end position="469"/>
    </location>
</feature>
<keyword evidence="2" id="KW-0472">Membrane</keyword>